<evidence type="ECO:0000313" key="3">
    <source>
        <dbReference type="Proteomes" id="UP000749559"/>
    </source>
</evidence>
<dbReference type="PANTHER" id="PTHR43037">
    <property type="entry name" value="UNNAMED PRODUCT-RELATED"/>
    <property type="match status" value="1"/>
</dbReference>
<dbReference type="InterPro" id="IPR050955">
    <property type="entry name" value="Plant_Biomass_Hydrol_Est"/>
</dbReference>
<protein>
    <recommendedName>
        <fullName evidence="4">Peptidase S9 prolyl oligopeptidase catalytic domain-containing protein</fullName>
    </recommendedName>
</protein>
<organism evidence="2 3">
    <name type="scientific">Owenia fusiformis</name>
    <name type="common">Polychaete worm</name>
    <dbReference type="NCBI Taxonomy" id="6347"/>
    <lineage>
        <taxon>Eukaryota</taxon>
        <taxon>Metazoa</taxon>
        <taxon>Spiralia</taxon>
        <taxon>Lophotrochozoa</taxon>
        <taxon>Annelida</taxon>
        <taxon>Polychaeta</taxon>
        <taxon>Sedentaria</taxon>
        <taxon>Canalipalpata</taxon>
        <taxon>Sabellida</taxon>
        <taxon>Oweniida</taxon>
        <taxon>Oweniidae</taxon>
        <taxon>Owenia</taxon>
    </lineage>
</organism>
<dbReference type="EMBL" id="CAIIXF020000008">
    <property type="protein sequence ID" value="CAH1791559.1"/>
    <property type="molecule type" value="Genomic_DNA"/>
</dbReference>
<evidence type="ECO:0000313" key="2">
    <source>
        <dbReference type="EMBL" id="CAH1791559.1"/>
    </source>
</evidence>
<evidence type="ECO:0000256" key="1">
    <source>
        <dbReference type="ARBA" id="ARBA00022729"/>
    </source>
</evidence>
<comment type="caution">
    <text evidence="2">The sequence shown here is derived from an EMBL/GenBank/DDBJ whole genome shotgun (WGS) entry which is preliminary data.</text>
</comment>
<dbReference type="InterPro" id="IPR029058">
    <property type="entry name" value="AB_hydrolase_fold"/>
</dbReference>
<dbReference type="PANTHER" id="PTHR43037:SF4">
    <property type="entry name" value="PEPTIDASE S9 PROLYL OLIGOPEPTIDASE CATALYTIC DOMAIN-CONTAINING PROTEIN"/>
    <property type="match status" value="1"/>
</dbReference>
<dbReference type="SUPFAM" id="SSF53474">
    <property type="entry name" value="alpha/beta-Hydrolases"/>
    <property type="match status" value="1"/>
</dbReference>
<sequence>MRLHLLYTFSIFYNIHLTYSNIKKDVNKASLDLLEKEAAKLKKDGIKCSLKTISRTAVERLYFADKISESLRCLIKKLEEERTVGWAWSFLGHLLQNAKSKYSSKSSATTAFKQATKFNGKLENFVKEWSFLGPFVIGKLEIDGDPIASLGGIQEVAKSRQQKNVKFYSELVEKGVVNWSVYKQKSPEESIQIQPQINWNDLVNSLGSIAITEWQGWLVGNFFINENNQNILIQCLGVAIVWVDNTPIAGDLYQRKQFQFAIKLDRGLHNLYVPLRAKAVQTLQCSIKSSPSSFEILTPNFLPDLVDGYIFSDYISLTIINQQSNKWLKNIKVSLEDQSQGEPLKIQQLNDKRFHIAPGQTRPVTFRIVSVSTDHVIPTCSDLELKVKVTTSDGQNIFPLKLRCRKSSESFLFTFQDHDGSVQHGAAIKPIKGCPGREDDTCPTLLTLHGTTVPPQNQADSYKRMEDGNYVFGVDNAWTLAPTRHGAHNWEGPGALTAISALETLAKLTQEKEWIKYKSSAQQVIFAGHSMGGHGAWHLATHFPDRALGLVTLAGWIKKEEYGDSNLFFRHDISTSHVDPSVKAVLEACIAENDVDRHVTNLKDVPVLARIGGADRTVHPYFVRRMYRLLMETNISATYNELAGKEHWWWDTKEPNDGGAVNDPQLRKFMTSHAQQPIKQCQDKDANCDDNKLNKYSQRANVDDEFTYTVMNPAFGEGMRGIKVMQQIVPYRTSTVRGFVDAKGDMALKTVNVMAMQFYLPPNRASDWTGKRLEVDGSHIAHVKLGVNYCLSQDRWHECIESDLQRGPSTLGPSRRVAESPFLIVVGSQGSVETRQAILEFAVYIANQFYLTSDTLAPIVQDVDLSTSVADGYNLIVLGGPTENTYALQFIDRLPIQVDDSGLKIASCRYETSRTGALILAPHSNHHLALLLLGNTIEGLSDVVTLATPTIPPMARSPFSNLVPDFVITGPEFRAKGPGGYLCVGHWGNRWDFRPELSSCAHC</sequence>
<dbReference type="Proteomes" id="UP000749559">
    <property type="component" value="Unassembled WGS sequence"/>
</dbReference>
<dbReference type="Gene3D" id="3.40.50.1820">
    <property type="entry name" value="alpha/beta hydrolase"/>
    <property type="match status" value="1"/>
</dbReference>
<proteinExistence type="predicted"/>
<name>A0A8S4PCY3_OWEFU</name>
<dbReference type="AlphaFoldDB" id="A0A8S4PCY3"/>
<gene>
    <name evidence="2" type="ORF">OFUS_LOCUS16632</name>
</gene>
<keyword evidence="3" id="KW-1185">Reference proteome</keyword>
<evidence type="ECO:0008006" key="4">
    <source>
        <dbReference type="Google" id="ProtNLM"/>
    </source>
</evidence>
<reference evidence="2" key="1">
    <citation type="submission" date="2022-03" db="EMBL/GenBank/DDBJ databases">
        <authorList>
            <person name="Martin C."/>
        </authorList>
    </citation>
    <scope>NUCLEOTIDE SEQUENCE</scope>
</reference>
<dbReference type="OrthoDB" id="449091at2759"/>
<keyword evidence="1" id="KW-0732">Signal</keyword>
<accession>A0A8S4PCY3</accession>